<evidence type="ECO:0000256" key="1">
    <source>
        <dbReference type="ARBA" id="ARBA00004477"/>
    </source>
</evidence>
<keyword evidence="6 7" id="KW-0472">Membrane</keyword>
<name>A0A9W7DIT6_AMBMO</name>
<comment type="caution">
    <text evidence="7">Lacks conserved residue(s) required for the propagation of feature annotation.</text>
</comment>
<evidence type="ECO:0000313" key="9">
    <source>
        <dbReference type="EMBL" id="GMG40477.1"/>
    </source>
</evidence>
<dbReference type="GO" id="GO:0006950">
    <property type="term" value="P:response to stress"/>
    <property type="evidence" value="ECO:0007669"/>
    <property type="project" value="UniProtKB-ARBA"/>
</dbReference>
<evidence type="ECO:0000256" key="3">
    <source>
        <dbReference type="ARBA" id="ARBA00022692"/>
    </source>
</evidence>
<organism evidence="9 10">
    <name type="scientific">Ambrosiozyma monospora</name>
    <name type="common">Yeast</name>
    <name type="synonym">Endomycopsis monosporus</name>
    <dbReference type="NCBI Taxonomy" id="43982"/>
    <lineage>
        <taxon>Eukaryota</taxon>
        <taxon>Fungi</taxon>
        <taxon>Dikarya</taxon>
        <taxon>Ascomycota</taxon>
        <taxon>Saccharomycotina</taxon>
        <taxon>Pichiomycetes</taxon>
        <taxon>Pichiales</taxon>
        <taxon>Pichiaceae</taxon>
        <taxon>Ambrosiozyma</taxon>
    </lineage>
</organism>
<feature type="transmembrane region" description="Helical" evidence="7">
    <location>
        <begin position="125"/>
        <end position="144"/>
    </location>
</feature>
<comment type="subcellular location">
    <subcellularLocation>
        <location evidence="1 7">Endoplasmic reticulum membrane</location>
        <topology evidence="1 7">Multi-pass membrane protein</topology>
    </subcellularLocation>
</comment>
<protein>
    <recommendedName>
        <fullName evidence="7">Derlin</fullName>
    </recommendedName>
</protein>
<proteinExistence type="inferred from homology"/>
<accession>A0A9W7DIT6</accession>
<sequence length="278" mass="30668">MITSVVMGGLNALGLVSYSEFTCSFELAWENFEVYRLLTGFLVPPPQAMQGLMEIYMLYSFSKGLEEGKFKKNLPDYLFYLLIIVPVMLIGAGLFLSHVGSLNAALLTALTFTWSIDNYANDVNFYFLPIKASLLPAVSLGFRLLVDGKYIFFLALTGSVAAYIYNCLETSSFGPLMSFFQGAINQNDNTHRLGTVNSLQNVWYYSTGHLSAPVWLKSVVSKYTGIDYNSAAFNRHSFAAVIPPKYRRGSSNETSKGSTSGSAFRGEGRRLGGLVSKE</sequence>
<dbReference type="EMBL" id="BSXU01003845">
    <property type="protein sequence ID" value="GMG40477.1"/>
    <property type="molecule type" value="Genomic_DNA"/>
</dbReference>
<dbReference type="InterPro" id="IPR007599">
    <property type="entry name" value="DER1"/>
</dbReference>
<evidence type="ECO:0000256" key="8">
    <source>
        <dbReference type="SAM" id="MobiDB-lite"/>
    </source>
</evidence>
<feature type="transmembrane region" description="Helical" evidence="7">
    <location>
        <begin position="77"/>
        <end position="96"/>
    </location>
</feature>
<feature type="region of interest" description="Disordered" evidence="8">
    <location>
        <begin position="246"/>
        <end position="278"/>
    </location>
</feature>
<evidence type="ECO:0000256" key="6">
    <source>
        <dbReference type="ARBA" id="ARBA00023136"/>
    </source>
</evidence>
<comment type="function">
    <text evidence="7">May be involved in the degradation of misfolded endoplasmic reticulum (ER) luminal proteins.</text>
</comment>
<keyword evidence="4 7" id="KW-0256">Endoplasmic reticulum</keyword>
<gene>
    <name evidence="9" type="ORF">Amon01_000622100</name>
</gene>
<keyword evidence="10" id="KW-1185">Reference proteome</keyword>
<feature type="compositionally biased region" description="Polar residues" evidence="8">
    <location>
        <begin position="249"/>
        <end position="262"/>
    </location>
</feature>
<dbReference type="AlphaFoldDB" id="A0A9W7DIT6"/>
<dbReference type="Pfam" id="PF04511">
    <property type="entry name" value="DER1"/>
    <property type="match status" value="1"/>
</dbReference>
<comment type="caution">
    <text evidence="9">The sequence shown here is derived from an EMBL/GenBank/DDBJ whole genome shotgun (WGS) entry which is preliminary data.</text>
</comment>
<keyword evidence="5 7" id="KW-1133">Transmembrane helix</keyword>
<evidence type="ECO:0000256" key="5">
    <source>
        <dbReference type="ARBA" id="ARBA00022989"/>
    </source>
</evidence>
<reference evidence="9" key="1">
    <citation type="submission" date="2023-04" db="EMBL/GenBank/DDBJ databases">
        <title>Ambrosiozyma monospora NBRC 1965.</title>
        <authorList>
            <person name="Ichikawa N."/>
            <person name="Sato H."/>
            <person name="Tonouchi N."/>
        </authorList>
    </citation>
    <scope>NUCLEOTIDE SEQUENCE</scope>
    <source>
        <strain evidence="9">NBRC 1965</strain>
    </source>
</reference>
<keyword evidence="3 7" id="KW-0812">Transmembrane</keyword>
<feature type="compositionally biased region" description="Basic and acidic residues" evidence="8">
    <location>
        <begin position="266"/>
        <end position="278"/>
    </location>
</feature>
<dbReference type="Proteomes" id="UP001165063">
    <property type="component" value="Unassembled WGS sequence"/>
</dbReference>
<evidence type="ECO:0000256" key="4">
    <source>
        <dbReference type="ARBA" id="ARBA00022824"/>
    </source>
</evidence>
<dbReference type="PANTHER" id="PTHR11009">
    <property type="entry name" value="DER1-LIKE PROTEIN, DERLIN"/>
    <property type="match status" value="1"/>
</dbReference>
<dbReference type="GO" id="GO:0005789">
    <property type="term" value="C:endoplasmic reticulum membrane"/>
    <property type="evidence" value="ECO:0007669"/>
    <property type="project" value="UniProtKB-SubCell"/>
</dbReference>
<dbReference type="OrthoDB" id="19102at2759"/>
<evidence type="ECO:0000256" key="2">
    <source>
        <dbReference type="ARBA" id="ARBA00008917"/>
    </source>
</evidence>
<evidence type="ECO:0000256" key="7">
    <source>
        <dbReference type="RuleBase" id="RU363059"/>
    </source>
</evidence>
<evidence type="ECO:0000313" key="10">
    <source>
        <dbReference type="Proteomes" id="UP001165063"/>
    </source>
</evidence>
<comment type="similarity">
    <text evidence="2 7">Belongs to the derlin family.</text>
</comment>
<feature type="transmembrane region" description="Helical" evidence="7">
    <location>
        <begin position="150"/>
        <end position="168"/>
    </location>
</feature>